<name>G0NMR4_CAEBE</name>
<dbReference type="EMBL" id="GL379911">
    <property type="protein sequence ID" value="EGT34223.1"/>
    <property type="molecule type" value="Genomic_DNA"/>
</dbReference>
<evidence type="ECO:0000313" key="2">
    <source>
        <dbReference type="Proteomes" id="UP000008068"/>
    </source>
</evidence>
<dbReference type="HOGENOM" id="CLU_1519179_0_0_1"/>
<keyword evidence="2" id="KW-1185">Reference proteome</keyword>
<reference evidence="2" key="1">
    <citation type="submission" date="2011-07" db="EMBL/GenBank/DDBJ databases">
        <authorList>
            <consortium name="Caenorhabditis brenneri Sequencing and Analysis Consortium"/>
            <person name="Wilson R.K."/>
        </authorList>
    </citation>
    <scope>NUCLEOTIDE SEQUENCE [LARGE SCALE GENOMIC DNA]</scope>
    <source>
        <strain evidence="2">PB2801</strain>
    </source>
</reference>
<gene>
    <name evidence="1" type="ORF">CAEBREN_17032</name>
</gene>
<dbReference type="InParanoid" id="G0NMR4"/>
<sequence length="177" mass="20082">MKGIYSGSPHSSKQVFIAYPNPDLPRTPSFIVSVHLFPLFRGHVFSQNQFSSSLIMSFNNNMDPREIVSTCSFYLGCGNEIKKVLTKLVTLEIPLDILNDFNIKEKVSKYLKNPFSGVPQLAATVIQKIEKLEEEEKRTRPPTPVYTFCFLQKRSRGFEQFGGNGGQQPTAKRGRFE</sequence>
<proteinExistence type="predicted"/>
<protein>
    <submittedName>
        <fullName evidence="1">Uncharacterized protein</fullName>
    </submittedName>
</protein>
<accession>G0NMR4</accession>
<dbReference type="AlphaFoldDB" id="G0NMR4"/>
<dbReference type="eggNOG" id="ENOG502TKAP">
    <property type="taxonomic scope" value="Eukaryota"/>
</dbReference>
<evidence type="ECO:0000313" key="1">
    <source>
        <dbReference type="EMBL" id="EGT34223.1"/>
    </source>
</evidence>
<dbReference type="Proteomes" id="UP000008068">
    <property type="component" value="Unassembled WGS sequence"/>
</dbReference>
<organism evidence="2">
    <name type="scientific">Caenorhabditis brenneri</name>
    <name type="common">Nematode worm</name>
    <dbReference type="NCBI Taxonomy" id="135651"/>
    <lineage>
        <taxon>Eukaryota</taxon>
        <taxon>Metazoa</taxon>
        <taxon>Ecdysozoa</taxon>
        <taxon>Nematoda</taxon>
        <taxon>Chromadorea</taxon>
        <taxon>Rhabditida</taxon>
        <taxon>Rhabditina</taxon>
        <taxon>Rhabditomorpha</taxon>
        <taxon>Rhabditoidea</taxon>
        <taxon>Rhabditidae</taxon>
        <taxon>Peloderinae</taxon>
        <taxon>Caenorhabditis</taxon>
    </lineage>
</organism>